<dbReference type="EMBL" id="VBSP01000022">
    <property type="protein sequence ID" value="TLQ40934.1"/>
    <property type="molecule type" value="Genomic_DNA"/>
</dbReference>
<feature type="domain" description="HTH cro/C1-type" evidence="1">
    <location>
        <begin position="30"/>
        <end position="62"/>
    </location>
</feature>
<comment type="caution">
    <text evidence="2">The sequence shown here is derived from an EMBL/GenBank/DDBJ whole genome shotgun (WGS) entry which is preliminary data.</text>
</comment>
<dbReference type="PANTHER" id="PTHR43236">
    <property type="entry name" value="ANTITOXIN HIGA1"/>
    <property type="match status" value="1"/>
</dbReference>
<evidence type="ECO:0000313" key="2">
    <source>
        <dbReference type="EMBL" id="TLQ40934.1"/>
    </source>
</evidence>
<dbReference type="Gene3D" id="1.10.10.2910">
    <property type="match status" value="1"/>
</dbReference>
<protein>
    <submittedName>
        <fullName evidence="2">ImmA/IrrE family metallo-endopeptidase</fullName>
    </submittedName>
</protein>
<dbReference type="OrthoDB" id="9796786at2"/>
<dbReference type="InterPro" id="IPR001387">
    <property type="entry name" value="Cro/C1-type_HTH"/>
</dbReference>
<dbReference type="Proteomes" id="UP000306420">
    <property type="component" value="Unassembled WGS sequence"/>
</dbReference>
<dbReference type="AlphaFoldDB" id="A0A5R9DVT5"/>
<accession>A0A5R9DVT5</accession>
<dbReference type="InterPro" id="IPR010359">
    <property type="entry name" value="IrrE_HExxH"/>
</dbReference>
<dbReference type="RefSeq" id="WP_138404711.1">
    <property type="nucleotide sequence ID" value="NZ_VBSP01000022.1"/>
</dbReference>
<gene>
    <name evidence="2" type="ORF">FEZ33_07115</name>
</gene>
<dbReference type="InterPro" id="IPR052345">
    <property type="entry name" value="Rad_response_metalloprotease"/>
</dbReference>
<name>A0A5R9DVT5_9LACT</name>
<dbReference type="PANTHER" id="PTHR43236:SF2">
    <property type="entry name" value="BLL0069 PROTEIN"/>
    <property type="match status" value="1"/>
</dbReference>
<evidence type="ECO:0000259" key="1">
    <source>
        <dbReference type="PROSITE" id="PS50943"/>
    </source>
</evidence>
<dbReference type="PROSITE" id="PS50943">
    <property type="entry name" value="HTH_CROC1"/>
    <property type="match status" value="1"/>
</dbReference>
<proteinExistence type="predicted"/>
<organism evidence="2 3">
    <name type="scientific">Ruoffia tabacinasalis</name>
    <dbReference type="NCBI Taxonomy" id="87458"/>
    <lineage>
        <taxon>Bacteria</taxon>
        <taxon>Bacillati</taxon>
        <taxon>Bacillota</taxon>
        <taxon>Bacilli</taxon>
        <taxon>Lactobacillales</taxon>
        <taxon>Aerococcaceae</taxon>
        <taxon>Ruoffia</taxon>
    </lineage>
</organism>
<evidence type="ECO:0000313" key="3">
    <source>
        <dbReference type="Proteomes" id="UP000306420"/>
    </source>
</evidence>
<dbReference type="Pfam" id="PF06114">
    <property type="entry name" value="Peptidase_M78"/>
    <property type="match status" value="1"/>
</dbReference>
<sequence>MVTRLDINTDVLSYYVGQSQTPIKRLQDKVSVYNQVISGEKNPTFNQLSDIARIINIPTGLLMLQEPIEIDNDRLSFRTFNSKNLEGVSAELKDTISEMELKQDFLRSEIDYEIEFVGKYTIHDNYMVLADVVRKYLDISKDYYKAVNKNPIQFFRERMNNLGVFVFFNGKIKDDTHRNLDINEFRGFVLSDKKAPIIFVNQKDSKNGQLFTLIHEFIHIFLNIDDIFNVIETDTYQFDPTEAFVNKVTAELLVPESELNMYTNQDIESLSRKFNVSQYVIARRLLDLNYISKNKFTEIIHELEKNYNNIRPLTKSTGGDYNKNLLFRLDQDFFKYVDNALKQNRITYTDAFNILGVGYKGFKTLKKGRR</sequence>
<reference evidence="2 3" key="1">
    <citation type="submission" date="2019-05" db="EMBL/GenBank/DDBJ databases">
        <title>The metagenome of a microbial culture collection derived from dairy environment covers the genomic content of the human microbiome.</title>
        <authorList>
            <person name="Roder T."/>
            <person name="Wuthrich D."/>
            <person name="Sattari Z."/>
            <person name="Von Ah U."/>
            <person name="Bar C."/>
            <person name="Ronchi F."/>
            <person name="Macpherson A.J."/>
            <person name="Ganal-Vonarburg S.C."/>
            <person name="Bruggmann R."/>
            <person name="Vergeres G."/>
        </authorList>
    </citation>
    <scope>NUCLEOTIDE SEQUENCE [LARGE SCALE GENOMIC DNA]</scope>
    <source>
        <strain evidence="2 3">FAM 24227</strain>
    </source>
</reference>